<name>A0ACB5T356_AMBMO</name>
<dbReference type="EMBL" id="BSXS01003026">
    <property type="protein sequence ID" value="GME80351.1"/>
    <property type="molecule type" value="Genomic_DNA"/>
</dbReference>
<accession>A0ACB5T356</accession>
<organism evidence="1 2">
    <name type="scientific">Ambrosiozyma monospora</name>
    <name type="common">Yeast</name>
    <name type="synonym">Endomycopsis monosporus</name>
    <dbReference type="NCBI Taxonomy" id="43982"/>
    <lineage>
        <taxon>Eukaryota</taxon>
        <taxon>Fungi</taxon>
        <taxon>Dikarya</taxon>
        <taxon>Ascomycota</taxon>
        <taxon>Saccharomycotina</taxon>
        <taxon>Pichiomycetes</taxon>
        <taxon>Pichiales</taxon>
        <taxon>Pichiaceae</taxon>
        <taxon>Ambrosiozyma</taxon>
    </lineage>
</organism>
<evidence type="ECO:0000313" key="1">
    <source>
        <dbReference type="EMBL" id="GME80351.1"/>
    </source>
</evidence>
<proteinExistence type="predicted"/>
<gene>
    <name evidence="1" type="ORF">Amon02_000442500</name>
</gene>
<keyword evidence="2" id="KW-1185">Reference proteome</keyword>
<reference evidence="1" key="1">
    <citation type="submission" date="2023-04" db="EMBL/GenBank/DDBJ databases">
        <title>Ambrosiozyma monospora NBRC 10751.</title>
        <authorList>
            <person name="Ichikawa N."/>
            <person name="Sato H."/>
            <person name="Tonouchi N."/>
        </authorList>
    </citation>
    <scope>NUCLEOTIDE SEQUENCE</scope>
    <source>
        <strain evidence="1">NBRC 10751</strain>
    </source>
</reference>
<protein>
    <submittedName>
        <fullName evidence="1">Unnamed protein product</fullName>
    </submittedName>
</protein>
<sequence>MTSTVALPKIDKGKFITKAITFKNYTTPWKITSLELPVASAESIVKPDEILIKTSAVAVNPIDILVKELTPNLPIIGSSVKIAGLDFSGVVLQIGDKFNNRSGTQLKVGDKVFGGTAGPGGTHNTFSEYIVAPDNVFNVLEKVPESMSMDHAAGINVVTNTAYECFLGMQDKLEGGNVLVLGAGSSVGHMAIQWAKLFGAKNIIVTASPRSSQSASKVGATSWLDYTKGEQNVTKEAREFVKSSGKFDLIVDTVRDTSLHPYLDEVLKTKKEGGKLSIVLGSFSKSHTPHYKDQIPSFRFLRTYVRFLTGFSPFNIDVIASGFNKPFGADFQKLVKSGTFDLKIDSVLDFYTQYQEAYDKVYSDKNVGKVILSLEGSANS</sequence>
<evidence type="ECO:0000313" key="2">
    <source>
        <dbReference type="Proteomes" id="UP001165064"/>
    </source>
</evidence>
<comment type="caution">
    <text evidence="1">The sequence shown here is derived from an EMBL/GenBank/DDBJ whole genome shotgun (WGS) entry which is preliminary data.</text>
</comment>
<dbReference type="Proteomes" id="UP001165064">
    <property type="component" value="Unassembled WGS sequence"/>
</dbReference>